<organism>
    <name type="scientific">Culex quinquefasciatus</name>
    <name type="common">Southern house mosquito</name>
    <name type="synonym">Culex pungens</name>
    <dbReference type="NCBI Taxonomy" id="7176"/>
    <lineage>
        <taxon>Eukaryota</taxon>
        <taxon>Metazoa</taxon>
        <taxon>Ecdysozoa</taxon>
        <taxon>Arthropoda</taxon>
        <taxon>Hexapoda</taxon>
        <taxon>Insecta</taxon>
        <taxon>Pterygota</taxon>
        <taxon>Neoptera</taxon>
        <taxon>Endopterygota</taxon>
        <taxon>Diptera</taxon>
        <taxon>Nematocera</taxon>
        <taxon>Culicoidea</taxon>
        <taxon>Culicidae</taxon>
        <taxon>Culicinae</taxon>
        <taxon>Culicini</taxon>
        <taxon>Culex</taxon>
        <taxon>Culex</taxon>
    </lineage>
</organism>
<reference evidence="4" key="2">
    <citation type="submission" date="2021-02" db="UniProtKB">
        <authorList>
            <consortium name="EnsemblMetazoa"/>
        </authorList>
    </citation>
    <scope>IDENTIFICATION</scope>
    <source>
        <strain evidence="4">JHB</strain>
    </source>
</reference>
<dbReference type="InterPro" id="IPR023591">
    <property type="entry name" value="Ribosomal_uS2_flav_dom_sf"/>
</dbReference>
<dbReference type="STRING" id="7176.B0WNU7"/>
<evidence type="ECO:0000256" key="1">
    <source>
        <dbReference type="ARBA" id="ARBA00022980"/>
    </source>
</evidence>
<evidence type="ECO:0000313" key="5">
    <source>
        <dbReference type="Proteomes" id="UP000002320"/>
    </source>
</evidence>
<name>B0WNU7_CULQU</name>
<proteinExistence type="predicted"/>
<reference evidence="3" key="1">
    <citation type="submission" date="2007-03" db="EMBL/GenBank/DDBJ databases">
        <title>Annotation of Culex pipiens quinquefasciatus.</title>
        <authorList>
            <consortium name="The Broad Institute Genome Sequencing Platform"/>
            <person name="Atkinson P.W."/>
            <person name="Hemingway J."/>
            <person name="Christensen B.M."/>
            <person name="Higgs S."/>
            <person name="Kodira C."/>
            <person name="Hannick L."/>
            <person name="Megy K."/>
            <person name="O'Leary S."/>
            <person name="Pearson M."/>
            <person name="Haas B.J."/>
            <person name="Mauceli E."/>
            <person name="Wortman J.R."/>
            <person name="Lee N.H."/>
            <person name="Guigo R."/>
            <person name="Stanke M."/>
            <person name="Alvarado L."/>
            <person name="Amedeo P."/>
            <person name="Antoine C.H."/>
            <person name="Arensburger P."/>
            <person name="Bidwell S.L."/>
            <person name="Crawford M."/>
            <person name="Camaro F."/>
            <person name="Devon K."/>
            <person name="Engels R."/>
            <person name="Hammond M."/>
            <person name="Howarth C."/>
            <person name="Koehrsen M."/>
            <person name="Lawson D."/>
            <person name="Montgomery P."/>
            <person name="Nene V."/>
            <person name="Nusbaum C."/>
            <person name="Puiu D."/>
            <person name="Romero-Severson J."/>
            <person name="Severson D.W."/>
            <person name="Shumway M."/>
            <person name="Sisk P."/>
            <person name="Stolte C."/>
            <person name="Zeng Q."/>
            <person name="Eisenstadt E."/>
            <person name="Fraser-Liggett C."/>
            <person name="Strausberg R."/>
            <person name="Galagan J."/>
            <person name="Birren B."/>
            <person name="Collins F.H."/>
        </authorList>
    </citation>
    <scope>NUCLEOTIDE SEQUENCE [LARGE SCALE GENOMIC DNA]</scope>
    <source>
        <strain evidence="3">JHB</strain>
    </source>
</reference>
<dbReference type="Gene3D" id="3.40.50.10490">
    <property type="entry name" value="Glucose-6-phosphate isomerase like protein, domain 1"/>
    <property type="match status" value="1"/>
</dbReference>
<keyword evidence="5" id="KW-1185">Reference proteome</keyword>
<dbReference type="AlphaFoldDB" id="B0WNU7"/>
<dbReference type="PANTHER" id="PTHR11489">
    <property type="entry name" value="40S RIBOSOMAL PROTEIN SA"/>
    <property type="match status" value="1"/>
</dbReference>
<dbReference type="GO" id="GO:0006412">
    <property type="term" value="P:translation"/>
    <property type="evidence" value="ECO:0007669"/>
    <property type="project" value="InterPro"/>
</dbReference>
<dbReference type="GO" id="GO:0015935">
    <property type="term" value="C:small ribosomal subunit"/>
    <property type="evidence" value="ECO:0007669"/>
    <property type="project" value="InterPro"/>
</dbReference>
<gene>
    <name evidence="4" type="primary">6041070</name>
    <name evidence="3" type="ORF">CpipJ_CPIJ008815</name>
</gene>
<dbReference type="SUPFAM" id="SSF52313">
    <property type="entry name" value="Ribosomal protein S2"/>
    <property type="match status" value="1"/>
</dbReference>
<dbReference type="OrthoDB" id="414863at2759"/>
<evidence type="ECO:0000313" key="3">
    <source>
        <dbReference type="EMBL" id="EDS31942.1"/>
    </source>
</evidence>
<accession>B0WNU7</accession>
<dbReference type="EMBL" id="DS232015">
    <property type="protein sequence ID" value="EDS31942.1"/>
    <property type="molecule type" value="Genomic_DNA"/>
</dbReference>
<dbReference type="KEGG" id="cqu:CpipJ_CPIJ008815"/>
<dbReference type="GO" id="GO:0003735">
    <property type="term" value="F:structural constituent of ribosome"/>
    <property type="evidence" value="ECO:0007669"/>
    <property type="project" value="InterPro"/>
</dbReference>
<protein>
    <submittedName>
        <fullName evidence="3 4">40S ribosomal protein SA</fullName>
    </submittedName>
</protein>
<keyword evidence="1 3" id="KW-0689">Ribosomal protein</keyword>
<dbReference type="Proteomes" id="UP000002320">
    <property type="component" value="Unassembled WGS sequence"/>
</dbReference>
<dbReference type="InterPro" id="IPR005707">
    <property type="entry name" value="Ribosomal_uS2_euk/arc"/>
</dbReference>
<dbReference type="VEuPathDB" id="VectorBase:CQUJHB006651"/>
<dbReference type="eggNOG" id="KOG0830">
    <property type="taxonomic scope" value="Eukaryota"/>
</dbReference>
<dbReference type="VEuPathDB" id="VectorBase:CPIJ008815"/>
<sequence>MAFDETHSNSIQKLPVPPNALEQYQQQSQLVIPHKDHTAIYSLRTGTVAGKSSTIRDTLIAGRFTFGANQIQPTFCEPRLLIETDPLTDHQSMMEASYDNFVKVAFPCSTKSSHTIGLMYWLLDREVLKLRGKISDKWELKPDLFFYRDPKEQEKG</sequence>
<evidence type="ECO:0000313" key="4">
    <source>
        <dbReference type="EnsemblMetazoa" id="CPIJ008815-PA"/>
    </source>
</evidence>
<dbReference type="InParanoid" id="B0WNU7"/>
<evidence type="ECO:0000256" key="2">
    <source>
        <dbReference type="ARBA" id="ARBA00023274"/>
    </source>
</evidence>
<dbReference type="EnsemblMetazoa" id="CPIJ008815-RA">
    <property type="protein sequence ID" value="CPIJ008815-PA"/>
    <property type="gene ID" value="CPIJ008815"/>
</dbReference>
<dbReference type="HOGENOM" id="CLU_1688466_0_0_1"/>
<keyword evidence="2" id="KW-0687">Ribonucleoprotein</keyword>